<evidence type="ECO:0000313" key="3">
    <source>
        <dbReference type="EMBL" id="KAK2602702.1"/>
    </source>
</evidence>
<dbReference type="Pfam" id="PF26640">
    <property type="entry name" value="DUF8212"/>
    <property type="match status" value="1"/>
</dbReference>
<evidence type="ECO:0000259" key="2">
    <source>
        <dbReference type="Pfam" id="PF26640"/>
    </source>
</evidence>
<organism evidence="3 4">
    <name type="scientific">Phomopsis amygdali</name>
    <name type="common">Fusicoccum amygdali</name>
    <dbReference type="NCBI Taxonomy" id="1214568"/>
    <lineage>
        <taxon>Eukaryota</taxon>
        <taxon>Fungi</taxon>
        <taxon>Dikarya</taxon>
        <taxon>Ascomycota</taxon>
        <taxon>Pezizomycotina</taxon>
        <taxon>Sordariomycetes</taxon>
        <taxon>Sordariomycetidae</taxon>
        <taxon>Diaporthales</taxon>
        <taxon>Diaporthaceae</taxon>
        <taxon>Diaporthe</taxon>
    </lineage>
</organism>
<protein>
    <recommendedName>
        <fullName evidence="5">Heterokaryon incompatibility domain-containing protein</fullName>
    </recommendedName>
</protein>
<gene>
    <name evidence="3" type="ORF">N8I77_009211</name>
</gene>
<dbReference type="AlphaFoldDB" id="A0AAD9S9P5"/>
<evidence type="ECO:0000259" key="1">
    <source>
        <dbReference type="Pfam" id="PF06985"/>
    </source>
</evidence>
<name>A0AAD9S9P5_PHOAM</name>
<accession>A0AAD9S9P5</accession>
<sequence length="634" mass="71563">MWLLKIEDAADGAPSIKLEYHVGTHPNYAILSHRWGPPSDEVSFQDLQNNPTAVRTKAGYRKVEQCCIKALERGLRYAWIDTCCIDKSSSAELSEAINSMYAWYRDAQICFAYLEDVSVPYSDPEFGQQLKQSAWFTRGWTLQELLAPSGVTFFTGDWHHKPIGSKASLASLLHKITSIPVLFLVDRNFISQASVAEKLSWASKRVTTRVEDEAYCLMGLFGVHIPIIYGEGRHAFQRLQEEIMKITPDHSIFAWSSLSTTSFGDYLPVLAERPAQFLESSDHMPMDLSAFDTRYGPGEPGYTLTNFGLRIDLPICSLPDGFGGLFIAFLACKLGRGMDDEVVLILRQRPDRPDGHFIRVAFNKRPLSLSSRNAAAASRMKLRRGILWISTHIEGTLRAPLELSSRPLDSVQFRGISFSGETSPFMHSTVELVPGNHVAIVAAFQARSGCHQDQMHVLFAAMGLHNGAVWYYFDGQVTAGHELVTAEELYSKLDLFGHNKSWYYPEVRDKVRFIQRDDHVEWNSGPCNCFNVHINHVLNYKGALFQVDGDASVQWVELKIPGRAVSRHSFDRNRDYKLLPAGKTGTFVENYWPRVCVITIETEVAEGDRERRFDISTDMGETSLLWDIELSEAE</sequence>
<proteinExistence type="predicted"/>
<dbReference type="EMBL" id="JAUJFL010000005">
    <property type="protein sequence ID" value="KAK2602702.1"/>
    <property type="molecule type" value="Genomic_DNA"/>
</dbReference>
<dbReference type="PANTHER" id="PTHR10622:SF10">
    <property type="entry name" value="HET DOMAIN-CONTAINING PROTEIN"/>
    <property type="match status" value="1"/>
</dbReference>
<dbReference type="PANTHER" id="PTHR10622">
    <property type="entry name" value="HET DOMAIN-CONTAINING PROTEIN"/>
    <property type="match status" value="1"/>
</dbReference>
<reference evidence="3" key="1">
    <citation type="submission" date="2023-06" db="EMBL/GenBank/DDBJ databases">
        <authorList>
            <person name="Noh H."/>
        </authorList>
    </citation>
    <scope>NUCLEOTIDE SEQUENCE</scope>
    <source>
        <strain evidence="3">DUCC20226</strain>
    </source>
</reference>
<evidence type="ECO:0000313" key="4">
    <source>
        <dbReference type="Proteomes" id="UP001265746"/>
    </source>
</evidence>
<dbReference type="InterPro" id="IPR058525">
    <property type="entry name" value="DUF8212"/>
</dbReference>
<feature type="domain" description="DUF8212" evidence="2">
    <location>
        <begin position="234"/>
        <end position="260"/>
    </location>
</feature>
<evidence type="ECO:0008006" key="5">
    <source>
        <dbReference type="Google" id="ProtNLM"/>
    </source>
</evidence>
<keyword evidence="4" id="KW-1185">Reference proteome</keyword>
<comment type="caution">
    <text evidence="3">The sequence shown here is derived from an EMBL/GenBank/DDBJ whole genome shotgun (WGS) entry which is preliminary data.</text>
</comment>
<dbReference type="InterPro" id="IPR010730">
    <property type="entry name" value="HET"/>
</dbReference>
<feature type="domain" description="Heterokaryon incompatibility" evidence="1">
    <location>
        <begin position="28"/>
        <end position="116"/>
    </location>
</feature>
<dbReference type="Proteomes" id="UP001265746">
    <property type="component" value="Unassembled WGS sequence"/>
</dbReference>
<dbReference type="Pfam" id="PF06985">
    <property type="entry name" value="HET"/>
    <property type="match status" value="1"/>
</dbReference>